<protein>
    <submittedName>
        <fullName evidence="1">Uncharacterized protein (DUF952 family)</fullName>
    </submittedName>
</protein>
<name>A0A4R7HW02_9ACTN</name>
<dbReference type="Pfam" id="PF06108">
    <property type="entry name" value="DUF952"/>
    <property type="match status" value="1"/>
</dbReference>
<dbReference type="Proteomes" id="UP000294558">
    <property type="component" value="Unassembled WGS sequence"/>
</dbReference>
<reference evidence="1 2" key="1">
    <citation type="submission" date="2019-03" db="EMBL/GenBank/DDBJ databases">
        <title>Sequencing the genomes of 1000 actinobacteria strains.</title>
        <authorList>
            <person name="Klenk H.-P."/>
        </authorList>
    </citation>
    <scope>NUCLEOTIDE SEQUENCE [LARGE SCALE GENOMIC DNA]</scope>
    <source>
        <strain evidence="1 2">DSM 18936</strain>
    </source>
</reference>
<keyword evidence="2" id="KW-1185">Reference proteome</keyword>
<dbReference type="PANTHER" id="PTHR37811:SF2">
    <property type="entry name" value="ABM DOMAIN-CONTAINING PROTEIN"/>
    <property type="match status" value="1"/>
</dbReference>
<dbReference type="InterPro" id="IPR011008">
    <property type="entry name" value="Dimeric_a/b-barrel"/>
</dbReference>
<dbReference type="EMBL" id="SOAU01000001">
    <property type="protein sequence ID" value="TDT15202.1"/>
    <property type="molecule type" value="Genomic_DNA"/>
</dbReference>
<dbReference type="RefSeq" id="WP_133867674.1">
    <property type="nucleotide sequence ID" value="NZ_SOAU01000001.1"/>
</dbReference>
<dbReference type="Gene3D" id="3.20.170.20">
    <property type="entry name" value="Protein of unknown function DUF952"/>
    <property type="match status" value="1"/>
</dbReference>
<dbReference type="Gene3D" id="3.30.70.100">
    <property type="match status" value="1"/>
</dbReference>
<comment type="caution">
    <text evidence="1">The sequence shown here is derived from an EMBL/GenBank/DDBJ whole genome shotgun (WGS) entry which is preliminary data.</text>
</comment>
<dbReference type="OrthoDB" id="5638018at2"/>
<dbReference type="PANTHER" id="PTHR37811">
    <property type="entry name" value="BLL5343 PROTEIN"/>
    <property type="match status" value="1"/>
</dbReference>
<gene>
    <name evidence="1" type="ORF">BDK89_0766</name>
</gene>
<dbReference type="AlphaFoldDB" id="A0A4R7HW02"/>
<dbReference type="InterPro" id="IPR009297">
    <property type="entry name" value="DUF952"/>
</dbReference>
<accession>A0A4R7HW02</accession>
<evidence type="ECO:0000313" key="1">
    <source>
        <dbReference type="EMBL" id="TDT15202.1"/>
    </source>
</evidence>
<dbReference type="SUPFAM" id="SSF54909">
    <property type="entry name" value="Dimeric alpha+beta barrel"/>
    <property type="match status" value="1"/>
</dbReference>
<dbReference type="InterPro" id="IPR052936">
    <property type="entry name" value="Jasmonate_Hydroxylase-like"/>
</dbReference>
<sequence>MTPYTAVIFTNHRTDHDETGYTAMADDMERLAGEQPGYLGIESVRATDGAGITVSYWVDHESAAAWKLEAEHLVAQRVGRERWYDEYRVRIATVEREYAFVRPIFHLALPTDWAAAEQSGTYPLSTRGLTFEQQGFVHCSFVDQMEGVANRFYADLDELVVLHLDRGSIADTLRIEPASDLVDEQFPHLYAPITTNAVTSTTMWRRDGEVWVDPPVTTDRPLG</sequence>
<proteinExistence type="predicted"/>
<organism evidence="1 2">
    <name type="scientific">Ilumatobacter fluminis</name>
    <dbReference type="NCBI Taxonomy" id="467091"/>
    <lineage>
        <taxon>Bacteria</taxon>
        <taxon>Bacillati</taxon>
        <taxon>Actinomycetota</taxon>
        <taxon>Acidimicrobiia</taxon>
        <taxon>Acidimicrobiales</taxon>
        <taxon>Ilumatobacteraceae</taxon>
        <taxon>Ilumatobacter</taxon>
    </lineage>
</organism>
<evidence type="ECO:0000313" key="2">
    <source>
        <dbReference type="Proteomes" id="UP000294558"/>
    </source>
</evidence>
<dbReference type="SUPFAM" id="SSF56399">
    <property type="entry name" value="ADP-ribosylation"/>
    <property type="match status" value="1"/>
</dbReference>